<keyword evidence="1" id="KW-0812">Transmembrane</keyword>
<accession>A0A9D1Y4W0</accession>
<keyword evidence="1" id="KW-1133">Transmembrane helix</keyword>
<protein>
    <submittedName>
        <fullName evidence="2">Uncharacterized protein</fullName>
    </submittedName>
</protein>
<reference evidence="2" key="2">
    <citation type="submission" date="2021-04" db="EMBL/GenBank/DDBJ databases">
        <authorList>
            <person name="Gilroy R."/>
        </authorList>
    </citation>
    <scope>NUCLEOTIDE SEQUENCE</scope>
    <source>
        <strain evidence="2">ChiHecec2B26-7398</strain>
    </source>
</reference>
<keyword evidence="1" id="KW-0472">Membrane</keyword>
<sequence>MKRVLHGVNILFCVLLAALSVLQVAYGWNSAQAPSSFFAIWGGAQFVGALLMLVIGALLPEEARFVSPNVQAVLKIVLVLAALGGEDTGNPAAFGLANGELKVQRFWEPALPLAWLFMEAVPLVFFPASGILGAAMVSSAVLLALLYICSLGWKILECKAQNIFRWSVVLLPSLIIAGLFGVIFLITWVQELRRGPALNEQLADTRAQIAEALDSYDEGTNPQPGEGLEMADILALVRADLETDAYYRWVAGEKDTCSLVVWCDTDEEVYVYRFTKAEDLYYLETAFASDAIARADVEGKQEGVIPYRQEADDPAA</sequence>
<reference evidence="2" key="1">
    <citation type="journal article" date="2021" name="PeerJ">
        <title>Extensive microbial diversity within the chicken gut microbiome revealed by metagenomics and culture.</title>
        <authorList>
            <person name="Gilroy R."/>
            <person name="Ravi A."/>
            <person name="Getino M."/>
            <person name="Pursley I."/>
            <person name="Horton D.L."/>
            <person name="Alikhan N.F."/>
            <person name="Baker D."/>
            <person name="Gharbi K."/>
            <person name="Hall N."/>
            <person name="Watson M."/>
            <person name="Adriaenssens E.M."/>
            <person name="Foster-Nyarko E."/>
            <person name="Jarju S."/>
            <person name="Secka A."/>
            <person name="Antonio M."/>
            <person name="Oren A."/>
            <person name="Chaudhuri R.R."/>
            <person name="La Ragione R."/>
            <person name="Hildebrand F."/>
            <person name="Pallen M.J."/>
        </authorList>
    </citation>
    <scope>NUCLEOTIDE SEQUENCE</scope>
    <source>
        <strain evidence="2">ChiHecec2B26-7398</strain>
    </source>
</reference>
<dbReference type="Proteomes" id="UP000886751">
    <property type="component" value="Unassembled WGS sequence"/>
</dbReference>
<organism evidence="2 3">
    <name type="scientific">Candidatus Gemmiger excrementipullorum</name>
    <dbReference type="NCBI Taxonomy" id="2838610"/>
    <lineage>
        <taxon>Bacteria</taxon>
        <taxon>Bacillati</taxon>
        <taxon>Bacillota</taxon>
        <taxon>Clostridia</taxon>
        <taxon>Eubacteriales</taxon>
        <taxon>Gemmiger</taxon>
    </lineage>
</organism>
<evidence type="ECO:0000256" key="1">
    <source>
        <dbReference type="SAM" id="Phobius"/>
    </source>
</evidence>
<proteinExistence type="predicted"/>
<feature type="transmembrane region" description="Helical" evidence="1">
    <location>
        <begin position="37"/>
        <end position="59"/>
    </location>
</feature>
<dbReference type="EMBL" id="DXEI01000123">
    <property type="protein sequence ID" value="HIX95430.1"/>
    <property type="molecule type" value="Genomic_DNA"/>
</dbReference>
<evidence type="ECO:0000313" key="2">
    <source>
        <dbReference type="EMBL" id="HIX95430.1"/>
    </source>
</evidence>
<feature type="transmembrane region" description="Helical" evidence="1">
    <location>
        <begin position="168"/>
        <end position="189"/>
    </location>
</feature>
<gene>
    <name evidence="2" type="ORF">H9846_08230</name>
</gene>
<evidence type="ECO:0000313" key="3">
    <source>
        <dbReference type="Proteomes" id="UP000886751"/>
    </source>
</evidence>
<name>A0A9D1Y4W0_9FIRM</name>
<comment type="caution">
    <text evidence="2">The sequence shown here is derived from an EMBL/GenBank/DDBJ whole genome shotgun (WGS) entry which is preliminary data.</text>
</comment>
<dbReference type="AlphaFoldDB" id="A0A9D1Y4W0"/>
<feature type="transmembrane region" description="Helical" evidence="1">
    <location>
        <begin position="134"/>
        <end position="156"/>
    </location>
</feature>